<feature type="compositionally biased region" description="Low complexity" evidence="2">
    <location>
        <begin position="788"/>
        <end position="806"/>
    </location>
</feature>
<feature type="compositionally biased region" description="Polar residues" evidence="2">
    <location>
        <begin position="416"/>
        <end position="425"/>
    </location>
</feature>
<evidence type="ECO:0008006" key="5">
    <source>
        <dbReference type="Google" id="ProtNLM"/>
    </source>
</evidence>
<feature type="region of interest" description="Disordered" evidence="2">
    <location>
        <begin position="733"/>
        <end position="773"/>
    </location>
</feature>
<evidence type="ECO:0000256" key="2">
    <source>
        <dbReference type="SAM" id="MobiDB-lite"/>
    </source>
</evidence>
<dbReference type="GO" id="GO:0005737">
    <property type="term" value="C:cytoplasm"/>
    <property type="evidence" value="ECO:0007669"/>
    <property type="project" value="UniProtKB-SubCell"/>
</dbReference>
<feature type="region of interest" description="Disordered" evidence="2">
    <location>
        <begin position="1252"/>
        <end position="1331"/>
    </location>
</feature>
<feature type="compositionally biased region" description="Basic and acidic residues" evidence="2">
    <location>
        <begin position="22"/>
        <end position="55"/>
    </location>
</feature>
<dbReference type="OrthoDB" id="252265at2759"/>
<dbReference type="PANTHER" id="PTHR39211:SF1">
    <property type="entry name" value="ABNORMAL SPINDLE-LIKE MICROCEPHALY-ASSOCIATED PROTEIN ASH DOMAIN-CONTAINING PROTEIN"/>
    <property type="match status" value="1"/>
</dbReference>
<evidence type="ECO:0000256" key="1">
    <source>
        <dbReference type="SAM" id="Coils"/>
    </source>
</evidence>
<name>A0A1Y2CRF1_9FUNG</name>
<feature type="region of interest" description="Disordered" evidence="2">
    <location>
        <begin position="382"/>
        <end position="425"/>
    </location>
</feature>
<accession>A0A1Y2CRF1</accession>
<feature type="compositionally biased region" description="Low complexity" evidence="2">
    <location>
        <begin position="324"/>
        <end position="339"/>
    </location>
</feature>
<feature type="compositionally biased region" description="Polar residues" evidence="2">
    <location>
        <begin position="1265"/>
        <end position="1276"/>
    </location>
</feature>
<gene>
    <name evidence="3" type="ORF">BCR33DRAFT_713934</name>
</gene>
<dbReference type="STRING" id="329046.A0A1Y2CRF1"/>
<keyword evidence="1" id="KW-0175">Coiled coil</keyword>
<evidence type="ECO:0000313" key="4">
    <source>
        <dbReference type="Proteomes" id="UP000193642"/>
    </source>
</evidence>
<organism evidence="3 4">
    <name type="scientific">Rhizoclosmatium globosum</name>
    <dbReference type="NCBI Taxonomy" id="329046"/>
    <lineage>
        <taxon>Eukaryota</taxon>
        <taxon>Fungi</taxon>
        <taxon>Fungi incertae sedis</taxon>
        <taxon>Chytridiomycota</taxon>
        <taxon>Chytridiomycota incertae sedis</taxon>
        <taxon>Chytridiomycetes</taxon>
        <taxon>Chytridiales</taxon>
        <taxon>Chytriomycetaceae</taxon>
        <taxon>Rhizoclosmatium</taxon>
    </lineage>
</organism>
<feature type="compositionally biased region" description="Basic and acidic residues" evidence="2">
    <location>
        <begin position="1697"/>
        <end position="1706"/>
    </location>
</feature>
<evidence type="ECO:0000313" key="3">
    <source>
        <dbReference type="EMBL" id="ORY49611.1"/>
    </source>
</evidence>
<feature type="compositionally biased region" description="Low complexity" evidence="2">
    <location>
        <begin position="64"/>
        <end position="84"/>
    </location>
</feature>
<feature type="compositionally biased region" description="Polar residues" evidence="2">
    <location>
        <begin position="474"/>
        <end position="487"/>
    </location>
</feature>
<protein>
    <recommendedName>
        <fullName evidence="5">MSP domain-containing protein</fullName>
    </recommendedName>
</protein>
<dbReference type="Gene3D" id="2.60.40.10">
    <property type="entry name" value="Immunoglobulins"/>
    <property type="match status" value="4"/>
</dbReference>
<feature type="compositionally biased region" description="Gly residues" evidence="2">
    <location>
        <begin position="733"/>
        <end position="744"/>
    </location>
</feature>
<feature type="region of interest" description="Disordered" evidence="2">
    <location>
        <begin position="788"/>
        <end position="811"/>
    </location>
</feature>
<feature type="region of interest" description="Disordered" evidence="2">
    <location>
        <begin position="1"/>
        <end position="84"/>
    </location>
</feature>
<feature type="region of interest" description="Disordered" evidence="2">
    <location>
        <begin position="1147"/>
        <end position="1170"/>
    </location>
</feature>
<dbReference type="EMBL" id="MCGO01000009">
    <property type="protein sequence ID" value="ORY49611.1"/>
    <property type="molecule type" value="Genomic_DNA"/>
</dbReference>
<feature type="region of interest" description="Disordered" evidence="2">
    <location>
        <begin position="250"/>
        <end position="270"/>
    </location>
</feature>
<feature type="compositionally biased region" description="Low complexity" evidence="2">
    <location>
        <begin position="401"/>
        <end position="415"/>
    </location>
</feature>
<keyword evidence="4" id="KW-1185">Reference proteome</keyword>
<feature type="region of interest" description="Disordered" evidence="2">
    <location>
        <begin position="1694"/>
        <end position="1713"/>
    </location>
</feature>
<dbReference type="Proteomes" id="UP000193642">
    <property type="component" value="Unassembled WGS sequence"/>
</dbReference>
<dbReference type="GO" id="GO:0005929">
    <property type="term" value="C:cilium"/>
    <property type="evidence" value="ECO:0007669"/>
    <property type="project" value="UniProtKB-SubCell"/>
</dbReference>
<feature type="compositionally biased region" description="Polar residues" evidence="2">
    <location>
        <begin position="384"/>
        <end position="398"/>
    </location>
</feature>
<reference evidence="3 4" key="1">
    <citation type="submission" date="2016-07" db="EMBL/GenBank/DDBJ databases">
        <title>Pervasive Adenine N6-methylation of Active Genes in Fungi.</title>
        <authorList>
            <consortium name="DOE Joint Genome Institute"/>
            <person name="Mondo S.J."/>
            <person name="Dannebaum R.O."/>
            <person name="Kuo R.C."/>
            <person name="Labutti K."/>
            <person name="Haridas S."/>
            <person name="Kuo A."/>
            <person name="Salamov A."/>
            <person name="Ahrendt S.R."/>
            <person name="Lipzen A."/>
            <person name="Sullivan W."/>
            <person name="Andreopoulos W.B."/>
            <person name="Clum A."/>
            <person name="Lindquist E."/>
            <person name="Daum C."/>
            <person name="Ramamoorthy G.K."/>
            <person name="Gryganskyi A."/>
            <person name="Culley D."/>
            <person name="Magnuson J.K."/>
            <person name="James T.Y."/>
            <person name="O'Malley M.A."/>
            <person name="Stajich J.E."/>
            <person name="Spatafora J.W."/>
            <person name="Visel A."/>
            <person name="Grigoriev I.V."/>
        </authorList>
    </citation>
    <scope>NUCLEOTIDE SEQUENCE [LARGE SCALE GENOMIC DNA]</scope>
    <source>
        <strain evidence="3 4">JEL800</strain>
    </source>
</reference>
<feature type="region of interest" description="Disordered" evidence="2">
    <location>
        <begin position="459"/>
        <end position="488"/>
    </location>
</feature>
<dbReference type="PANTHER" id="PTHR39211">
    <property type="entry name" value="CHROMOSOME 7, WHOLE GENOME SHOTGUN SEQUENCE"/>
    <property type="match status" value="1"/>
</dbReference>
<feature type="region of interest" description="Disordered" evidence="2">
    <location>
        <begin position="324"/>
        <end position="347"/>
    </location>
</feature>
<feature type="coiled-coil region" evidence="1">
    <location>
        <begin position="1653"/>
        <end position="1692"/>
    </location>
</feature>
<feature type="compositionally biased region" description="Acidic residues" evidence="2">
    <location>
        <begin position="250"/>
        <end position="262"/>
    </location>
</feature>
<sequence length="3539" mass="390693">MEAINVLPLATSRDQGDLGDSEESRRNQRELSRSRDRDREVQDERERERERERDVSQNSRVSLGSASTSTASATASASVSTDSASVASSSVSAATTAGGSLPVIACDNVYLNGLHHLQWVYLRNPSQTHRVQVRLKTTLGPQLAFQLTNENLPRPRLLAPTSASARRRSAQMRLAQSSVASTTSTATATSTSTSASSSVSGSASASTTPNHFSDASLSMPLPPAFFAPAPGDAFDDFDDDEDELFEDDQLVGNSEDDDDDLLDTPTPFKKDNLKKLDQHLLQQHPEMDDLPLPLNQHNVLWSPNPADFPTSPLNLNDHTQLALRSPTSAASAAAPQLPSEKNSNNHDHQYNQLFNYVNYIDQVDLEPGQTLPVVLAFLPDDQSLPGNMQQHRSSSPDQSHLPGSSLDSTSLSLQSPESTPIHNSMDNGEELHDFCEINGLIFFFAFIIKPTVPDTHLITNGSSNGNGNGSNGSPNTVTTDQRTSSMNGGVPLPSHLSSNTALVPSEIVGEDGVGNFGAMATTLTRDSGSPDYQVTLKFRSRVCRSVLWTDIGETGISFDGCVVGSTYFKDFSIWNKSEIDLYWVLNTIDLSNRQNNSWLTFSDYDTAEPLDFTRPIPSYSQRRIRVTFKPTEPGEFNYDLQLENCNDSAGNTVQALVTADVKSAPTEELLRVENSMVDFGDCYTGALYKQRITVRNLSDAPVDLFLGVEENVDLVFQLIPSVEYPFHHIHSRGAGGGGDDGGASGDELRRLSGSTSSRRLFGEDGVGGGGRPVLRTGRIRELAGLESASLSDLSNPSSSLNSRSSSPVTLQRLNSETLTSSSMDLLDLMGRRGTATGAGLADDGSSYGGDVDDLGIYGSSVGTMNSEQRRFTKDGDEVTRIEELSLRPGIERTIELCYRPTKDPVSDTLHTSSASGGRLIKRNFRVTLTYMKQGSNEKERKNVQCKAKTCTSLIEVVPKELNFGDTDVGTLKSLPITVLNLSELTAKVEVQFVSKVLSCYRGELLIPPKQSIEIKLDIYPRKVNPDYCKQITVVNFNNRENDQIVEVKSTHIDKNRVTFHSLFYRILTPGSTNFMDFGSVILNAPTVRSFSIENTSKKKLVLEITSSMADEIVIYSKRANSRVSENVPGTGANIDSMALKEQLIDTLGDKKPGKRLPSDSTPGTAGVDDALSPATAATAPRIHEVTSSIIAQNSFEATDTNDAREPKYLDLASLRLSGKEAKFSPNRKITTAMMASSSEGLQQLRKQYRDGHGFSNEEDAKESAASPQEGTVTEPSAVSGGNGNGNGDSKPRNSLLAPNGAQLPKSNARPAQRPNNGKPDPAPPAAAPGPKLNLDAFLKSLEEFTGAVPPLFSKQISEEKYVKAYQLLQRELTSLIKDGRLCPITVIELEPGSETSLVAVMTASGSKRPFVQTKAKKHDAKILIKIVDFDRDIHQPQFEQLLSGDIGQIPVRELMLRCSLCRSMMELGQRNINFGYLDKNEPQTKTIVIRNKSEAPLFYYVRKSGSISSGDITIPDARIGLIRGYGKKEIDFIFDPSLAGQFQEKLSIENIHDRENDQTLTIKAHIRQPSKFSIDNLELDFGPCLLGEFSGNIQHIVVSNTSSKTRTFEVRIDDEKLDFRTVVLDVRLEALGGAGEGPNTADDASGKKKPVLSKEIMEKIEELEQKLKIYRRKGKEEKIKKALDKLEKLRSGNMEDDIGKSKDENSSKIGSEFESISTSDSVSVAPRNDKAKYTAGPLSIVIEPKGSKTVAVHIRPMRKLNMLPNQVIQEVEICHGSVFVHESKNTDVMKNVTFRCVACFEQKRFTELLIAEGHNMALIAQNPINEQILIESETVLANESRQTVLSPIDTMKPLFTLELTVIDIGRLEINEKRDCYFTMFNQTDSKLQFEIIPGATNSLVVFKEPIGSLEPRESRRIYLQITPVELGRQQHSFKVASLDTVENVTFTFYGILNAYLQFPCLTTPTSQLELGPCYVNSTKKFAKVQPFDVVNISDCEISISASSNLSQQCIIFAEKTLEIPANEVIMKPRERLTLYIALQPSVLKPSNSNFQGNGKVSSKSVTNLNAPSGSMTSETALTSLTVDKPQVEVSRTLIGGIKFSVNVLESVELDAASPGISSFYVLMQSVRFTAVIGVSNLALEECYVDLGNSKSIGATYSGQITVLNRSPRLPLVFTVECQSPEIQLEKYSGVIAALEDDSSSAISNSLTSLVIPFTFKCSKWGHTLEQIVVKNENNPSQDVSVEVRFFADIGFTEVNGLALYCPAKIIYSQHSMYSKSRFEAKVTDDRLCPVIWWDDIYVAISSAEFTSEGTPMIYLQKKARTEVEFSYEKSFELVNKTEELLEIAANVTLNNGIRWVRSGGSGFVMSSNSDLSQTGNLLLQKHQKASVYVSVHLPPATEEVCRRLLAGKNVTVRGLLLLENPEKDVALNAIDLIASYGLSVGSVEPTFIDLGRVGHLNNWEDVPFSFSVLNQSECSLQYEIELPDMIEIVKITNELGQTMENSRIENCKQHIVEAVLKPRKIANDKVGPCISAIKITNLFNPRNVLTVEARSVLTLLDLKFERLVDGELVLPPLVYPGAINAAPCDNWFKIINKSEQDLKFEIEFEALPELSDFVHLDIVSRQANSHLNGILTLEPLGALDVRIRAYVQDGARLMSNSEKSKTLTSPYGVMMGSLLITTKYHSASADSQGGTMTTAPKRMTQNIPLRCTVVEGPTFGVSEKRIKFTCFPIDSIESATHQMKQISLTNHSRFFPLNFRVAIDYPLEFPLGTNLIEISPLGSENDGTVEPGSQLILSVTLLKSNIGGISDSVKLHIYDINSVNSFFQTVQISITESTMTYNTLEALSVARHVDSERNDSISESMEAITDNVLSEHELSFTEEPQSIDDEVSMSDNTSFPNSNLSGAAEKIYTQYSQSNRSNMSDHIGRRPNGYLLNLRGCKRILDGSQQSSEPGGLFELDLGQQDISSAIVTKRIVLESQSTDRVSYKIRTLSDNDKSWILLSRSDGTLDARNTSHSINFNFVTSVRGMYSTYIIIDNLDNPLDSKIIRTYMAVVGKHNLRRTISPSQGATTPSGILAQSVSDSNNVFDVIVAGLDPLANEGLSNDVITMNGLYYDMEYTARSIIIQNHESVPLEFFIKSNLKSNDPTELIFSLSRSAAKVFRSVIVQPESFMRVFLRYRPSLGDDESAERLDLATGNKIDQKVVEISVNCRLVKDYQKTIYLRASCRCPQIYLPTQEVSFSGKIRRKAPVPVAERASAAEEEKDTWEIKFAEPFSSLRIENLLSDALDFEVLNDSMYFGVDIVADAEAARSTPIPVGKKPNCSSMVDVDQSRIIRVYPIMNSLQKDIDVLRREKYFVEQITIYNKKRPSEKYWIVLKLSFGHLNHFQVATGSRHSYIVLEGQIIRLLREIHANDSVFNVLVDVSTEANVGNEKAAEIYFRYMHIVEDLIYFGTREQATDYLQLAGLLFCGVLKRPIFMDLAPSSLWSSNHRRWPEALAKWISLFLYLLSFFPHSSPSVESLRELSRSLVAGAPSIILPEQQ</sequence>
<comment type="caution">
    <text evidence="3">The sequence shown here is derived from an EMBL/GenBank/DDBJ whole genome shotgun (WGS) entry which is preliminary data.</text>
</comment>
<proteinExistence type="predicted"/>
<dbReference type="InterPro" id="IPR013783">
    <property type="entry name" value="Ig-like_fold"/>
</dbReference>
<feature type="compositionally biased region" description="Low complexity" evidence="2">
    <location>
        <begin position="171"/>
        <end position="208"/>
    </location>
</feature>
<feature type="region of interest" description="Disordered" evidence="2">
    <location>
        <begin position="155"/>
        <end position="215"/>
    </location>
</feature>